<dbReference type="PANTHER" id="PTHR21327:SF18">
    <property type="entry name" value="3,4-DIHYDROXY-2-BUTANONE 4-PHOSPHATE SYNTHASE"/>
    <property type="match status" value="1"/>
</dbReference>
<dbReference type="RefSeq" id="WP_232527636.1">
    <property type="nucleotide sequence ID" value="NZ_CAACYJ010000027.1"/>
</dbReference>
<evidence type="ECO:0000256" key="4">
    <source>
        <dbReference type="ARBA" id="ARBA00022619"/>
    </source>
</evidence>
<dbReference type="FunFam" id="3.40.50.10990:FF:000002">
    <property type="entry name" value="GTP cyclohydrolase-2"/>
    <property type="match status" value="1"/>
</dbReference>
<dbReference type="InterPro" id="IPR036144">
    <property type="entry name" value="RibA-like_sf"/>
</dbReference>
<protein>
    <recommendedName>
        <fullName evidence="3">GTP cyclohydrolase II</fullName>
        <ecNumber evidence="3">3.5.4.25</ecNumber>
    </recommendedName>
</protein>
<dbReference type="Proteomes" id="UP000330809">
    <property type="component" value="Unassembled WGS sequence"/>
</dbReference>
<sequence length="214" mass="23898">MSRTHVVLRKELKMKALTLKTTVEIPIEGVPQLTRFVSFEGVDKEHFALLIGDCQTTPVLTRVHSECLTGDVFGSKRCDCGAQLKEALSQIAARGGGVLIYLRQEGRGIGLYSKFDAYLLQNQGIDTFTANEMLGYADDLREFESAGAMLKALHIHHIDLITNNPAKILALENCDITINTTLPSGVFLTVENEDYLRSKINKKHHTINLKNKKW</sequence>
<dbReference type="Gene3D" id="3.40.50.10990">
    <property type="entry name" value="GTP cyclohydrolase II"/>
    <property type="match status" value="1"/>
</dbReference>
<evidence type="ECO:0000256" key="9">
    <source>
        <dbReference type="ARBA" id="ARBA00023134"/>
    </source>
</evidence>
<dbReference type="GO" id="GO:0003935">
    <property type="term" value="F:GTP cyclohydrolase II activity"/>
    <property type="evidence" value="ECO:0007669"/>
    <property type="project" value="UniProtKB-EC"/>
</dbReference>
<keyword evidence="9" id="KW-0342">GTP-binding</keyword>
<dbReference type="Pfam" id="PF00925">
    <property type="entry name" value="GTP_cyclohydro2"/>
    <property type="match status" value="1"/>
</dbReference>
<evidence type="ECO:0000313" key="14">
    <source>
        <dbReference type="Proteomes" id="UP000330809"/>
    </source>
</evidence>
<dbReference type="SUPFAM" id="SSF142695">
    <property type="entry name" value="RibA-like"/>
    <property type="match status" value="1"/>
</dbReference>
<feature type="domain" description="GTP cyclohydrolase II" evidence="11">
    <location>
        <begin position="35"/>
        <end position="182"/>
    </location>
</feature>
<evidence type="ECO:0000313" key="12">
    <source>
        <dbReference type="EMBL" id="MDA7024638.1"/>
    </source>
</evidence>
<evidence type="ECO:0000256" key="6">
    <source>
        <dbReference type="ARBA" id="ARBA00022741"/>
    </source>
</evidence>
<dbReference type="NCBIfam" id="NF001591">
    <property type="entry name" value="PRK00393.1"/>
    <property type="match status" value="1"/>
</dbReference>
<evidence type="ECO:0000256" key="5">
    <source>
        <dbReference type="ARBA" id="ARBA00022723"/>
    </source>
</evidence>
<comment type="pathway">
    <text evidence="2">Cofactor biosynthesis; riboflavin biosynthesis; 5-amino-6-(D-ribitylamino)uracil from GTP: step 1/4.</text>
</comment>
<dbReference type="PANTHER" id="PTHR21327">
    <property type="entry name" value="GTP CYCLOHYDROLASE II-RELATED"/>
    <property type="match status" value="1"/>
</dbReference>
<organism evidence="13 14">
    <name type="scientific">Pseudomonas fragi</name>
    <dbReference type="NCBI Taxonomy" id="296"/>
    <lineage>
        <taxon>Bacteria</taxon>
        <taxon>Pseudomonadati</taxon>
        <taxon>Pseudomonadota</taxon>
        <taxon>Gammaproteobacteria</taxon>
        <taxon>Pseudomonadales</taxon>
        <taxon>Pseudomonadaceae</taxon>
        <taxon>Pseudomonas</taxon>
    </lineage>
</organism>
<comment type="catalytic activity">
    <reaction evidence="10">
        <text>GTP + 4 H2O = 2,5-diamino-6-hydroxy-4-(5-phosphoribosylamino)-pyrimidine + formate + 2 phosphate + 3 H(+)</text>
        <dbReference type="Rhea" id="RHEA:23704"/>
        <dbReference type="ChEBI" id="CHEBI:15377"/>
        <dbReference type="ChEBI" id="CHEBI:15378"/>
        <dbReference type="ChEBI" id="CHEBI:15740"/>
        <dbReference type="ChEBI" id="CHEBI:37565"/>
        <dbReference type="ChEBI" id="CHEBI:43474"/>
        <dbReference type="ChEBI" id="CHEBI:58614"/>
        <dbReference type="EC" id="3.5.4.25"/>
    </reaction>
</comment>
<evidence type="ECO:0000256" key="1">
    <source>
        <dbReference type="ARBA" id="ARBA00001947"/>
    </source>
</evidence>
<keyword evidence="15" id="KW-1185">Reference proteome</keyword>
<dbReference type="EC" id="3.5.4.25" evidence="3"/>
<keyword evidence="7 13" id="KW-0378">Hydrolase</keyword>
<dbReference type="EMBL" id="CAACYJ010000027">
    <property type="protein sequence ID" value="VFB19467.1"/>
    <property type="molecule type" value="Genomic_DNA"/>
</dbReference>
<dbReference type="GO" id="GO:0009231">
    <property type="term" value="P:riboflavin biosynthetic process"/>
    <property type="evidence" value="ECO:0007669"/>
    <property type="project" value="UniProtKB-UniPathway"/>
</dbReference>
<reference evidence="13 14" key="1">
    <citation type="submission" date="2019-02" db="EMBL/GenBank/DDBJ databases">
        <authorList>
            <consortium name="Pathogen Informatics"/>
        </authorList>
    </citation>
    <scope>NUCLEOTIDE SEQUENCE [LARGE SCALE GENOMIC DNA]</scope>
    <source>
        <strain evidence="13 14">3012STDY7103891</strain>
    </source>
</reference>
<dbReference type="GO" id="GO:0005525">
    <property type="term" value="F:GTP binding"/>
    <property type="evidence" value="ECO:0007669"/>
    <property type="project" value="UniProtKB-KW"/>
</dbReference>
<reference evidence="12 15" key="2">
    <citation type="submission" date="2023-01" db="EMBL/GenBank/DDBJ databases">
        <title>Effects of deletion of Siderophore biosynthase gene in Pseudomonas fragi on quorum sensing and spoliage ability.</title>
        <authorList>
            <person name="Cui F."/>
            <person name="Wang D."/>
            <person name="Liu J."/>
            <person name="Wang Q."/>
            <person name="Li T."/>
            <person name="Li J."/>
        </authorList>
    </citation>
    <scope>NUCLEOTIDE SEQUENCE [LARGE SCALE GENOMIC DNA]</scope>
    <source>
        <strain evidence="12 15">MS-10</strain>
    </source>
</reference>
<evidence type="ECO:0000313" key="15">
    <source>
        <dbReference type="Proteomes" id="UP001212337"/>
    </source>
</evidence>
<evidence type="ECO:0000256" key="8">
    <source>
        <dbReference type="ARBA" id="ARBA00022833"/>
    </source>
</evidence>
<evidence type="ECO:0000256" key="2">
    <source>
        <dbReference type="ARBA" id="ARBA00004853"/>
    </source>
</evidence>
<keyword evidence="5" id="KW-0479">Metal-binding</keyword>
<dbReference type="GO" id="GO:0005829">
    <property type="term" value="C:cytosol"/>
    <property type="evidence" value="ECO:0007669"/>
    <property type="project" value="TreeGrafter"/>
</dbReference>
<proteinExistence type="predicted"/>
<keyword evidence="6" id="KW-0547">Nucleotide-binding</keyword>
<evidence type="ECO:0000256" key="3">
    <source>
        <dbReference type="ARBA" id="ARBA00012762"/>
    </source>
</evidence>
<dbReference type="UniPathway" id="UPA00275"/>
<keyword evidence="8" id="KW-0862">Zinc</keyword>
<evidence type="ECO:0000256" key="7">
    <source>
        <dbReference type="ARBA" id="ARBA00022801"/>
    </source>
</evidence>
<keyword evidence="4" id="KW-0686">Riboflavin biosynthesis</keyword>
<dbReference type="GO" id="GO:0046872">
    <property type="term" value="F:metal ion binding"/>
    <property type="evidence" value="ECO:0007669"/>
    <property type="project" value="UniProtKB-KW"/>
</dbReference>
<dbReference type="EMBL" id="JAQJVI010000054">
    <property type="protein sequence ID" value="MDA7024638.1"/>
    <property type="molecule type" value="Genomic_DNA"/>
</dbReference>
<comment type="cofactor">
    <cofactor evidence="1">
        <name>Zn(2+)</name>
        <dbReference type="ChEBI" id="CHEBI:29105"/>
    </cofactor>
</comment>
<dbReference type="Proteomes" id="UP001212337">
    <property type="component" value="Unassembled WGS sequence"/>
</dbReference>
<evidence type="ECO:0000313" key="13">
    <source>
        <dbReference type="EMBL" id="VFB19467.1"/>
    </source>
</evidence>
<dbReference type="InterPro" id="IPR032677">
    <property type="entry name" value="GTP_cyclohydro_II"/>
</dbReference>
<dbReference type="AlphaFoldDB" id="A0A449IJ66"/>
<evidence type="ECO:0000259" key="11">
    <source>
        <dbReference type="Pfam" id="PF00925"/>
    </source>
</evidence>
<dbReference type="CDD" id="cd00641">
    <property type="entry name" value="GTP_cyclohydro2"/>
    <property type="match status" value="1"/>
</dbReference>
<accession>A0A449IJ66</accession>
<name>A0A449IJ66_PSEFR</name>
<evidence type="ECO:0000256" key="10">
    <source>
        <dbReference type="ARBA" id="ARBA00049295"/>
    </source>
</evidence>
<dbReference type="GeneID" id="89546006"/>
<dbReference type="InterPro" id="IPR000926">
    <property type="entry name" value="RibA"/>
</dbReference>
<gene>
    <name evidence="13" type="primary">ribA1</name>
    <name evidence="12" type="synonym">ribA</name>
    <name evidence="13" type="ORF">NCTC10754_02061</name>
    <name evidence="12" type="ORF">PI499_22490</name>
</gene>